<dbReference type="EMBL" id="JBGBPQ010000004">
    <property type="protein sequence ID" value="KAL1524997.1"/>
    <property type="molecule type" value="Genomic_DNA"/>
</dbReference>
<comment type="caution">
    <text evidence="2">The sequence shown here is derived from an EMBL/GenBank/DDBJ whole genome shotgun (WGS) entry which is preliminary data.</text>
</comment>
<reference evidence="2 3" key="1">
    <citation type="journal article" date="2024" name="Science">
        <title>Giant polyketide synthase enzymes in the biosynthesis of giant marine polyether toxins.</title>
        <authorList>
            <person name="Fallon T.R."/>
            <person name="Shende V.V."/>
            <person name="Wierzbicki I.H."/>
            <person name="Pendleton A.L."/>
            <person name="Watervoot N.F."/>
            <person name="Auber R.P."/>
            <person name="Gonzalez D.J."/>
            <person name="Wisecaver J.H."/>
            <person name="Moore B.S."/>
        </authorList>
    </citation>
    <scope>NUCLEOTIDE SEQUENCE [LARGE SCALE GENOMIC DNA]</scope>
    <source>
        <strain evidence="2 3">12B1</strain>
    </source>
</reference>
<dbReference type="PANTHER" id="PTHR37834:SF2">
    <property type="entry name" value="ESTERASE, SGNH HYDROLASE-TYPE"/>
    <property type="match status" value="1"/>
</dbReference>
<dbReference type="Proteomes" id="UP001515480">
    <property type="component" value="Unassembled WGS sequence"/>
</dbReference>
<protein>
    <recommendedName>
        <fullName evidence="4">SGNH hydrolase-type esterase domain-containing protein</fullName>
    </recommendedName>
</protein>
<evidence type="ECO:0000313" key="3">
    <source>
        <dbReference type="Proteomes" id="UP001515480"/>
    </source>
</evidence>
<dbReference type="Gene3D" id="3.40.50.1110">
    <property type="entry name" value="SGNH hydrolase"/>
    <property type="match status" value="1"/>
</dbReference>
<evidence type="ECO:0000256" key="1">
    <source>
        <dbReference type="SAM" id="MobiDB-lite"/>
    </source>
</evidence>
<dbReference type="SUPFAM" id="SSF52266">
    <property type="entry name" value="SGNH hydrolase"/>
    <property type="match status" value="1"/>
</dbReference>
<evidence type="ECO:0000313" key="2">
    <source>
        <dbReference type="EMBL" id="KAL1524997.1"/>
    </source>
</evidence>
<gene>
    <name evidence="2" type="ORF">AB1Y20_019873</name>
</gene>
<keyword evidence="3" id="KW-1185">Reference proteome</keyword>
<dbReference type="InterPro" id="IPR052762">
    <property type="entry name" value="PCW_deacetylase/CE"/>
</dbReference>
<sequence length="466" mass="50417">MAGASGWQALDVERETKPPPRPLDLRGPARCGCSRRACLRSAAALALTALTAAIVPRLLELSLPPLSLHATDASLAYSGRWRFTDDRTALADWPCAALRLRLRLPANSSLVLSWYGVRLRLLASVRRLDAATAAEHAVLTAYPLEVYGVRPPPIRSELRLAAAGEYSVELTKLTDAAPFNMGLGRWLAAARLRFDGVVLPAGATVLRAAPRRRRVEYVGASDSSGYCVDGSSDDDNWRYAFVGWARQNCYKAAPMVLGRLFSADVQVVALPASGVTQNAFAATPWLNGEPTMRQYYERALLTDGPSSVWNFSRFVPDVVILSLGGNDFNHQAALAPSNATFDSSYMGMLGDVFAHYPSRPDLVVISVCGQGSPREAAFDPDNNRCRPCEHVERATLQFAEAAPERRVHYLFVPCDGSVVTGVDDIGCDGHKNARGQAEVASFLAPRIADIMGWQLGGMNESDADGP</sequence>
<dbReference type="AlphaFoldDB" id="A0AB34JVP9"/>
<organism evidence="2 3">
    <name type="scientific">Prymnesium parvum</name>
    <name type="common">Toxic golden alga</name>
    <dbReference type="NCBI Taxonomy" id="97485"/>
    <lineage>
        <taxon>Eukaryota</taxon>
        <taxon>Haptista</taxon>
        <taxon>Haptophyta</taxon>
        <taxon>Prymnesiophyceae</taxon>
        <taxon>Prymnesiales</taxon>
        <taxon>Prymnesiaceae</taxon>
        <taxon>Prymnesium</taxon>
    </lineage>
</organism>
<name>A0AB34JVP9_PRYPA</name>
<evidence type="ECO:0008006" key="4">
    <source>
        <dbReference type="Google" id="ProtNLM"/>
    </source>
</evidence>
<accession>A0AB34JVP9</accession>
<feature type="region of interest" description="Disordered" evidence="1">
    <location>
        <begin position="1"/>
        <end position="26"/>
    </location>
</feature>
<dbReference type="InterPro" id="IPR036514">
    <property type="entry name" value="SGNH_hydro_sf"/>
</dbReference>
<proteinExistence type="predicted"/>
<dbReference type="PANTHER" id="PTHR37834">
    <property type="entry name" value="GDSL-LIKE LIPASE/ACYLHYDROLASE DOMAIN PROTEIN (AFU_ORTHOLOGUE AFUA_2G00620)"/>
    <property type="match status" value="1"/>
</dbReference>